<organism evidence="2 3">
    <name type="scientific">Candidatus Entotheonella gemina</name>
    <dbReference type="NCBI Taxonomy" id="1429439"/>
    <lineage>
        <taxon>Bacteria</taxon>
        <taxon>Pseudomonadati</taxon>
        <taxon>Nitrospinota/Tectimicrobiota group</taxon>
        <taxon>Candidatus Tectimicrobiota</taxon>
        <taxon>Candidatus Entotheonellia</taxon>
        <taxon>Candidatus Entotheonellales</taxon>
        <taxon>Candidatus Entotheonellaceae</taxon>
        <taxon>Candidatus Entotheonella</taxon>
    </lineage>
</organism>
<dbReference type="EMBL" id="AZHX01001714">
    <property type="protein sequence ID" value="ETX00569.1"/>
    <property type="molecule type" value="Genomic_DNA"/>
</dbReference>
<dbReference type="AlphaFoldDB" id="W4LR74"/>
<dbReference type="Gene3D" id="3.30.70.1290">
    <property type="entry name" value="Transposase IS200-like"/>
    <property type="match status" value="1"/>
</dbReference>
<dbReference type="GO" id="GO:0003677">
    <property type="term" value="F:DNA binding"/>
    <property type="evidence" value="ECO:0007669"/>
    <property type="project" value="InterPro"/>
</dbReference>
<dbReference type="Pfam" id="PF01797">
    <property type="entry name" value="Y1_Tnp"/>
    <property type="match status" value="1"/>
</dbReference>
<dbReference type="Proteomes" id="UP000019140">
    <property type="component" value="Unassembled WGS sequence"/>
</dbReference>
<comment type="caution">
    <text evidence="2">The sequence shown here is derived from an EMBL/GenBank/DDBJ whole genome shotgun (WGS) entry which is preliminary data.</text>
</comment>
<dbReference type="HOGENOM" id="CLU_068226_0_1_7"/>
<accession>W4LR74</accession>
<proteinExistence type="predicted"/>
<dbReference type="PATRIC" id="fig|1429439.4.peg.6538"/>
<evidence type="ECO:0000313" key="2">
    <source>
        <dbReference type="EMBL" id="ETX00569.1"/>
    </source>
</evidence>
<dbReference type="GO" id="GO:0004803">
    <property type="term" value="F:transposase activity"/>
    <property type="evidence" value="ECO:0007669"/>
    <property type="project" value="InterPro"/>
</dbReference>
<protein>
    <submittedName>
        <fullName evidence="2">Toxin RelE</fullName>
    </submittedName>
</protein>
<dbReference type="PANTHER" id="PTHR34322:SF2">
    <property type="entry name" value="TRANSPOSASE IS200-LIKE DOMAIN-CONTAINING PROTEIN"/>
    <property type="match status" value="1"/>
</dbReference>
<reference evidence="2 3" key="1">
    <citation type="journal article" date="2014" name="Nature">
        <title>An environmental bacterial taxon with a large and distinct metabolic repertoire.</title>
        <authorList>
            <person name="Wilson M.C."/>
            <person name="Mori T."/>
            <person name="Ruckert C."/>
            <person name="Uria A.R."/>
            <person name="Helf M.J."/>
            <person name="Takada K."/>
            <person name="Gernert C."/>
            <person name="Steffens U.A."/>
            <person name="Heycke N."/>
            <person name="Schmitt S."/>
            <person name="Rinke C."/>
            <person name="Helfrich E.J."/>
            <person name="Brachmann A.O."/>
            <person name="Gurgui C."/>
            <person name="Wakimoto T."/>
            <person name="Kracht M."/>
            <person name="Crusemann M."/>
            <person name="Hentschel U."/>
            <person name="Abe I."/>
            <person name="Matsunaga S."/>
            <person name="Kalinowski J."/>
            <person name="Takeyama H."/>
            <person name="Piel J."/>
        </authorList>
    </citation>
    <scope>NUCLEOTIDE SEQUENCE [LARGE SCALE GENOMIC DNA]</scope>
    <source>
        <strain evidence="3">TSY2</strain>
    </source>
</reference>
<feature type="domain" description="Transposase IS200-like" evidence="1">
    <location>
        <begin position="9"/>
        <end position="123"/>
    </location>
</feature>
<sequence>MARPLRIEFPGALYHVTSRGDRQEPIYEDDDDRQMFLSILGEVVKEWNWLCYAYCLMSNHYHLLMETPDGNLSKGMRQLNGVYTQRSNRRHGRVGHLFQGRYKAILVDSDTYLLELSRYIILNPVRAGMVETPEAWPWSSFKAMVGQEMSPEWLAADGLLAHFAQRQAVARQRYRQFVMEGVGQPSIWQDLNRQIFLGDDGFVSRMQAHLDGEPLDVNIPKVQRRAPAKPLEEIAAGCRDRNEAIIAAYATGEFSYQQLADYFEVHFTTVGRIVRSSRGK</sequence>
<gene>
    <name evidence="2" type="ORF">ETSY2_38785</name>
</gene>
<dbReference type="PANTHER" id="PTHR34322">
    <property type="entry name" value="TRANSPOSASE, Y1_TNP DOMAIN-CONTAINING"/>
    <property type="match status" value="1"/>
</dbReference>
<dbReference type="SUPFAM" id="SSF143422">
    <property type="entry name" value="Transposase IS200-like"/>
    <property type="match status" value="1"/>
</dbReference>
<dbReference type="SMART" id="SM01321">
    <property type="entry name" value="Y1_Tnp"/>
    <property type="match status" value="1"/>
</dbReference>
<dbReference type="InterPro" id="IPR002686">
    <property type="entry name" value="Transposase_17"/>
</dbReference>
<evidence type="ECO:0000259" key="1">
    <source>
        <dbReference type="SMART" id="SM01321"/>
    </source>
</evidence>
<dbReference type="NCBIfam" id="NF047646">
    <property type="entry name" value="REP_Tyr_transpos"/>
    <property type="match status" value="1"/>
</dbReference>
<dbReference type="GO" id="GO:0006313">
    <property type="term" value="P:DNA transposition"/>
    <property type="evidence" value="ECO:0007669"/>
    <property type="project" value="InterPro"/>
</dbReference>
<keyword evidence="3" id="KW-1185">Reference proteome</keyword>
<dbReference type="InterPro" id="IPR036515">
    <property type="entry name" value="Transposase_17_sf"/>
</dbReference>
<name>W4LR74_9BACT</name>
<evidence type="ECO:0000313" key="3">
    <source>
        <dbReference type="Proteomes" id="UP000019140"/>
    </source>
</evidence>